<dbReference type="STRING" id="230819.A0A5C3LBR6"/>
<dbReference type="Proteomes" id="UP000307440">
    <property type="component" value="Unassembled WGS sequence"/>
</dbReference>
<name>A0A5C3LBR6_COPMA</name>
<sequence length="314" mass="35624">MLYYHQPIPQQAPMPAYYVHPAPETQSSFYSGDCYNAPAPANCHFQVQECSQVLNPIDLNCASPLDGHYSYSGYAQIDQSTPQHWTLVDNPARNSENMVPTFPTPSELLVELSNKSKHAQYGETDYHYQPAESSWDASEIDTKPLQDDGHPGFPPAEHAVYSHNVKVESPGLSTEKVPRRRTLLHQNTQDFGVMSTDPETISSHDKKRHYLECLEKYVLYLLELIGPPAPAFRRVQPGPYRGLSSPSIRTLLVHMEDINRKLNLKTIAEEQRFLALRDEVMSMEATLQDRDSKSWSQELQTHTRSASHDLEICS</sequence>
<dbReference type="OrthoDB" id="3258400at2759"/>
<feature type="compositionally biased region" description="Polar residues" evidence="1">
    <location>
        <begin position="294"/>
        <end position="304"/>
    </location>
</feature>
<evidence type="ECO:0000313" key="3">
    <source>
        <dbReference type="Proteomes" id="UP000307440"/>
    </source>
</evidence>
<dbReference type="EMBL" id="ML210146">
    <property type="protein sequence ID" value="TFK30509.1"/>
    <property type="molecule type" value="Genomic_DNA"/>
</dbReference>
<evidence type="ECO:0000256" key="1">
    <source>
        <dbReference type="SAM" id="MobiDB-lite"/>
    </source>
</evidence>
<proteinExistence type="predicted"/>
<feature type="region of interest" description="Disordered" evidence="1">
    <location>
        <begin position="291"/>
        <end position="314"/>
    </location>
</feature>
<organism evidence="2 3">
    <name type="scientific">Coprinopsis marcescibilis</name>
    <name type="common">Agaric fungus</name>
    <name type="synonym">Psathyrella marcescibilis</name>
    <dbReference type="NCBI Taxonomy" id="230819"/>
    <lineage>
        <taxon>Eukaryota</taxon>
        <taxon>Fungi</taxon>
        <taxon>Dikarya</taxon>
        <taxon>Basidiomycota</taxon>
        <taxon>Agaricomycotina</taxon>
        <taxon>Agaricomycetes</taxon>
        <taxon>Agaricomycetidae</taxon>
        <taxon>Agaricales</taxon>
        <taxon>Agaricineae</taxon>
        <taxon>Psathyrellaceae</taxon>
        <taxon>Coprinopsis</taxon>
    </lineage>
</organism>
<accession>A0A5C3LBR6</accession>
<reference evidence="2 3" key="1">
    <citation type="journal article" date="2019" name="Nat. Ecol. Evol.">
        <title>Megaphylogeny resolves global patterns of mushroom evolution.</title>
        <authorList>
            <person name="Varga T."/>
            <person name="Krizsan K."/>
            <person name="Foldi C."/>
            <person name="Dima B."/>
            <person name="Sanchez-Garcia M."/>
            <person name="Sanchez-Ramirez S."/>
            <person name="Szollosi G.J."/>
            <person name="Szarkandi J.G."/>
            <person name="Papp V."/>
            <person name="Albert L."/>
            <person name="Andreopoulos W."/>
            <person name="Angelini C."/>
            <person name="Antonin V."/>
            <person name="Barry K.W."/>
            <person name="Bougher N.L."/>
            <person name="Buchanan P."/>
            <person name="Buyck B."/>
            <person name="Bense V."/>
            <person name="Catcheside P."/>
            <person name="Chovatia M."/>
            <person name="Cooper J."/>
            <person name="Damon W."/>
            <person name="Desjardin D."/>
            <person name="Finy P."/>
            <person name="Geml J."/>
            <person name="Haridas S."/>
            <person name="Hughes K."/>
            <person name="Justo A."/>
            <person name="Karasinski D."/>
            <person name="Kautmanova I."/>
            <person name="Kiss B."/>
            <person name="Kocsube S."/>
            <person name="Kotiranta H."/>
            <person name="LaButti K.M."/>
            <person name="Lechner B.E."/>
            <person name="Liimatainen K."/>
            <person name="Lipzen A."/>
            <person name="Lukacs Z."/>
            <person name="Mihaltcheva S."/>
            <person name="Morgado L.N."/>
            <person name="Niskanen T."/>
            <person name="Noordeloos M.E."/>
            <person name="Ohm R.A."/>
            <person name="Ortiz-Santana B."/>
            <person name="Ovrebo C."/>
            <person name="Racz N."/>
            <person name="Riley R."/>
            <person name="Savchenko A."/>
            <person name="Shiryaev A."/>
            <person name="Soop K."/>
            <person name="Spirin V."/>
            <person name="Szebenyi C."/>
            <person name="Tomsovsky M."/>
            <person name="Tulloss R.E."/>
            <person name="Uehling J."/>
            <person name="Grigoriev I.V."/>
            <person name="Vagvolgyi C."/>
            <person name="Papp T."/>
            <person name="Martin F.M."/>
            <person name="Miettinen O."/>
            <person name="Hibbett D.S."/>
            <person name="Nagy L.G."/>
        </authorList>
    </citation>
    <scope>NUCLEOTIDE SEQUENCE [LARGE SCALE GENOMIC DNA]</scope>
    <source>
        <strain evidence="2 3">CBS 121175</strain>
    </source>
</reference>
<evidence type="ECO:0000313" key="2">
    <source>
        <dbReference type="EMBL" id="TFK30509.1"/>
    </source>
</evidence>
<dbReference type="AlphaFoldDB" id="A0A5C3LBR6"/>
<keyword evidence="3" id="KW-1185">Reference proteome</keyword>
<gene>
    <name evidence="2" type="ORF">FA15DRAFT_11747</name>
</gene>
<protein>
    <submittedName>
        <fullName evidence="2">Uncharacterized protein</fullName>
    </submittedName>
</protein>